<evidence type="ECO:0000313" key="1">
    <source>
        <dbReference type="EMBL" id="CCX15571.1"/>
    </source>
</evidence>
<reference evidence="1 2" key="1">
    <citation type="journal article" date="2013" name="PLoS Genet.">
        <title>The genome and development-dependent transcriptomes of Pyronema confluens: a window into fungal evolution.</title>
        <authorList>
            <person name="Traeger S."/>
            <person name="Altegoer F."/>
            <person name="Freitag M."/>
            <person name="Gabaldon T."/>
            <person name="Kempken F."/>
            <person name="Kumar A."/>
            <person name="Marcet-Houben M."/>
            <person name="Poggeler S."/>
            <person name="Stajich J.E."/>
            <person name="Nowrousian M."/>
        </authorList>
    </citation>
    <scope>NUCLEOTIDE SEQUENCE [LARGE SCALE GENOMIC DNA]</scope>
    <source>
        <strain evidence="2">CBS 100304</strain>
        <tissue evidence="1">Vegetative mycelium</tissue>
    </source>
</reference>
<protein>
    <submittedName>
        <fullName evidence="1">Uncharacterized protein</fullName>
    </submittedName>
</protein>
<proteinExistence type="predicted"/>
<gene>
    <name evidence="1" type="ORF">PCON_01938</name>
</gene>
<evidence type="ECO:0000313" key="2">
    <source>
        <dbReference type="Proteomes" id="UP000018144"/>
    </source>
</evidence>
<dbReference type="EMBL" id="HF936202">
    <property type="protein sequence ID" value="CCX15571.1"/>
    <property type="molecule type" value="Genomic_DNA"/>
</dbReference>
<accession>U4L9Y1</accession>
<organism evidence="1 2">
    <name type="scientific">Pyronema omphalodes (strain CBS 100304)</name>
    <name type="common">Pyronema confluens</name>
    <dbReference type="NCBI Taxonomy" id="1076935"/>
    <lineage>
        <taxon>Eukaryota</taxon>
        <taxon>Fungi</taxon>
        <taxon>Dikarya</taxon>
        <taxon>Ascomycota</taxon>
        <taxon>Pezizomycotina</taxon>
        <taxon>Pezizomycetes</taxon>
        <taxon>Pezizales</taxon>
        <taxon>Pyronemataceae</taxon>
        <taxon>Pyronema</taxon>
    </lineage>
</organism>
<dbReference type="AlphaFoldDB" id="U4L9Y1"/>
<sequence length="62" mass="6950">MSNLGQSGAMIHRIDAGIAKLQDIAKDGELEKVLQSISPLEPYKRHQDIKSKQLDDTGNWFL</sequence>
<dbReference type="Proteomes" id="UP000018144">
    <property type="component" value="Unassembled WGS sequence"/>
</dbReference>
<name>U4L9Y1_PYROM</name>
<keyword evidence="2" id="KW-1185">Reference proteome</keyword>